<evidence type="ECO:0000313" key="7">
    <source>
        <dbReference type="EMBL" id="CAG7613976.1"/>
    </source>
</evidence>
<evidence type="ECO:0000256" key="6">
    <source>
        <dbReference type="SAM" id="MobiDB-lite"/>
    </source>
</evidence>
<dbReference type="Pfam" id="PF13246">
    <property type="entry name" value="Cation_ATPase"/>
    <property type="match status" value="1"/>
</dbReference>
<keyword evidence="5" id="KW-0472">Membrane</keyword>
<dbReference type="Proteomes" id="UP001153328">
    <property type="component" value="Unassembled WGS sequence"/>
</dbReference>
<evidence type="ECO:0000313" key="8">
    <source>
        <dbReference type="Proteomes" id="UP001153328"/>
    </source>
</evidence>
<evidence type="ECO:0000256" key="5">
    <source>
        <dbReference type="ARBA" id="ARBA00023136"/>
    </source>
</evidence>
<reference evidence="7" key="1">
    <citation type="submission" date="2021-06" db="EMBL/GenBank/DDBJ databases">
        <authorList>
            <person name="Arsene-Ploetze F."/>
        </authorList>
    </citation>
    <scope>NUCLEOTIDE SEQUENCE</scope>
    <source>
        <strain evidence="7">SBRY1</strain>
    </source>
</reference>
<evidence type="ECO:0000256" key="3">
    <source>
        <dbReference type="ARBA" id="ARBA00022842"/>
    </source>
</evidence>
<gene>
    <name evidence="7" type="ORF">SBRY_100221</name>
</gene>
<proteinExistence type="predicted"/>
<accession>A0A9W4E585</accession>
<dbReference type="InterPro" id="IPR023299">
    <property type="entry name" value="ATPase_P-typ_cyto_dom_N"/>
</dbReference>
<organism evidence="7 8">
    <name type="scientific">Actinacidiphila bryophytorum</name>
    <dbReference type="NCBI Taxonomy" id="1436133"/>
    <lineage>
        <taxon>Bacteria</taxon>
        <taxon>Bacillati</taxon>
        <taxon>Actinomycetota</taxon>
        <taxon>Actinomycetes</taxon>
        <taxon>Kitasatosporales</taxon>
        <taxon>Streptomycetaceae</taxon>
        <taxon>Actinacidiphila</taxon>
    </lineage>
</organism>
<dbReference type="GO" id="GO:0005388">
    <property type="term" value="F:P-type calcium transporter activity"/>
    <property type="evidence" value="ECO:0007669"/>
    <property type="project" value="TreeGrafter"/>
</dbReference>
<dbReference type="Gene3D" id="1.20.1110.10">
    <property type="entry name" value="Calcium-transporting ATPase, transmembrane domain"/>
    <property type="match status" value="1"/>
</dbReference>
<sequence length="256" mass="28008">MPEGLLPTITLALATGVRELARRGAVVKRLSAVETLGATTVVCTDKTGTLTENRMRAVTVWTPEGERPADAPGPAPQGVRLLVDAAADCTTAGLRGRHGDPTELALLDLAAASTGAEPETRRDTERRALFRFDPRIKLMTVASQRDGALLLHTKGAPEEVLARADTILDAPGQERPLGPADRTAVMHAIGRLADRGLRVLANRGRCQRRPRAAALRHRRGHGPLRHRRRPRVRHHGAHRRRLRDHRVRGRGRPAHL</sequence>
<comment type="subcellular location">
    <subcellularLocation>
        <location evidence="1">Membrane</location>
    </subcellularLocation>
</comment>
<dbReference type="RefSeq" id="WP_307794137.1">
    <property type="nucleotide sequence ID" value="NZ_JADKYA010000625.1"/>
</dbReference>
<protein>
    <submittedName>
        <fullName evidence="7">Uncharacterized protein</fullName>
    </submittedName>
</protein>
<keyword evidence="3" id="KW-0460">Magnesium</keyword>
<evidence type="ECO:0000256" key="4">
    <source>
        <dbReference type="ARBA" id="ARBA00022989"/>
    </source>
</evidence>
<name>A0A9W4E585_9ACTN</name>
<dbReference type="InterPro" id="IPR018303">
    <property type="entry name" value="ATPase_P-typ_P_site"/>
</dbReference>
<dbReference type="PROSITE" id="PS00154">
    <property type="entry name" value="ATPASE_E1_E2"/>
    <property type="match status" value="1"/>
</dbReference>
<dbReference type="PANTHER" id="PTHR24093">
    <property type="entry name" value="CATION TRANSPORTING ATPASE"/>
    <property type="match status" value="1"/>
</dbReference>
<evidence type="ECO:0000256" key="1">
    <source>
        <dbReference type="ARBA" id="ARBA00004370"/>
    </source>
</evidence>
<dbReference type="AlphaFoldDB" id="A0A9W4E585"/>
<dbReference type="PANTHER" id="PTHR24093:SF506">
    <property type="entry name" value="CATION-TRANSPORTING ATPASE PMA1"/>
    <property type="match status" value="1"/>
</dbReference>
<dbReference type="SUPFAM" id="SSF81660">
    <property type="entry name" value="Metal cation-transporting ATPase, ATP-binding domain N"/>
    <property type="match status" value="1"/>
</dbReference>
<dbReference type="EMBL" id="CAJVAX010000002">
    <property type="protein sequence ID" value="CAG7613976.1"/>
    <property type="molecule type" value="Genomic_DNA"/>
</dbReference>
<keyword evidence="8" id="KW-1185">Reference proteome</keyword>
<dbReference type="Gene3D" id="3.40.1110.10">
    <property type="entry name" value="Calcium-transporting ATPase, cytoplasmic domain N"/>
    <property type="match status" value="1"/>
</dbReference>
<evidence type="ECO:0000256" key="2">
    <source>
        <dbReference type="ARBA" id="ARBA00022692"/>
    </source>
</evidence>
<keyword evidence="4" id="KW-1133">Transmembrane helix</keyword>
<dbReference type="SUPFAM" id="SSF81665">
    <property type="entry name" value="Calcium ATPase, transmembrane domain M"/>
    <property type="match status" value="1"/>
</dbReference>
<dbReference type="GO" id="GO:0000166">
    <property type="term" value="F:nucleotide binding"/>
    <property type="evidence" value="ECO:0007669"/>
    <property type="project" value="InterPro"/>
</dbReference>
<feature type="region of interest" description="Disordered" evidence="6">
    <location>
        <begin position="211"/>
        <end position="256"/>
    </location>
</feature>
<dbReference type="GO" id="GO:0005886">
    <property type="term" value="C:plasma membrane"/>
    <property type="evidence" value="ECO:0007669"/>
    <property type="project" value="TreeGrafter"/>
</dbReference>
<keyword evidence="2" id="KW-0812">Transmembrane</keyword>
<dbReference type="InterPro" id="IPR023298">
    <property type="entry name" value="ATPase_P-typ_TM_dom_sf"/>
</dbReference>
<comment type="caution">
    <text evidence="7">The sequence shown here is derived from an EMBL/GenBank/DDBJ whole genome shotgun (WGS) entry which is preliminary data.</text>
</comment>